<keyword evidence="1" id="KW-0732">Signal</keyword>
<sequence length="88" mass="9262">MKFAVCLLVLLPMVYCASIEERFLFGSFQLHLSDVTKLLQSSLGSDTTEAACEAACPGLLAAVPGGSLVSGFLCSPACKELQHLAQGR</sequence>
<dbReference type="Proteomes" id="UP000828390">
    <property type="component" value="Unassembled WGS sequence"/>
</dbReference>
<dbReference type="AlphaFoldDB" id="A0A9D4NIT0"/>
<keyword evidence="4" id="KW-1185">Reference proteome</keyword>
<proteinExistence type="predicted"/>
<feature type="signal peptide" evidence="1">
    <location>
        <begin position="1"/>
        <end position="16"/>
    </location>
</feature>
<evidence type="ECO:0000313" key="2">
    <source>
        <dbReference type="EMBL" id="KAH3893952.1"/>
    </source>
</evidence>
<organism evidence="2 4">
    <name type="scientific">Dreissena polymorpha</name>
    <name type="common">Zebra mussel</name>
    <name type="synonym">Mytilus polymorpha</name>
    <dbReference type="NCBI Taxonomy" id="45954"/>
    <lineage>
        <taxon>Eukaryota</taxon>
        <taxon>Metazoa</taxon>
        <taxon>Spiralia</taxon>
        <taxon>Lophotrochozoa</taxon>
        <taxon>Mollusca</taxon>
        <taxon>Bivalvia</taxon>
        <taxon>Autobranchia</taxon>
        <taxon>Heteroconchia</taxon>
        <taxon>Euheterodonta</taxon>
        <taxon>Imparidentia</taxon>
        <taxon>Neoheterodontei</taxon>
        <taxon>Myida</taxon>
        <taxon>Dreissenoidea</taxon>
        <taxon>Dreissenidae</taxon>
        <taxon>Dreissena</taxon>
    </lineage>
</organism>
<dbReference type="EMBL" id="JAIWYP010000001">
    <property type="protein sequence ID" value="KAH3893953.1"/>
    <property type="molecule type" value="Genomic_DNA"/>
</dbReference>
<comment type="caution">
    <text evidence="2">The sequence shown here is derived from an EMBL/GenBank/DDBJ whole genome shotgun (WGS) entry which is preliminary data.</text>
</comment>
<reference evidence="2" key="2">
    <citation type="submission" date="2020-11" db="EMBL/GenBank/DDBJ databases">
        <authorList>
            <person name="McCartney M.A."/>
            <person name="Auch B."/>
            <person name="Kono T."/>
            <person name="Mallez S."/>
            <person name="Becker A."/>
            <person name="Gohl D.M."/>
            <person name="Silverstein K.A.T."/>
            <person name="Koren S."/>
            <person name="Bechman K.B."/>
            <person name="Herman A."/>
            <person name="Abrahante J.E."/>
            <person name="Garbe J."/>
        </authorList>
    </citation>
    <scope>NUCLEOTIDE SEQUENCE</scope>
    <source>
        <strain evidence="2">Duluth1</strain>
        <tissue evidence="2">Whole animal</tissue>
    </source>
</reference>
<gene>
    <name evidence="2" type="ORF">DPMN_018106</name>
    <name evidence="3" type="ORF">DPMN_018107</name>
</gene>
<reference evidence="2" key="1">
    <citation type="journal article" date="2019" name="bioRxiv">
        <title>The Genome of the Zebra Mussel, Dreissena polymorpha: A Resource for Invasive Species Research.</title>
        <authorList>
            <person name="McCartney M.A."/>
            <person name="Auch B."/>
            <person name="Kono T."/>
            <person name="Mallez S."/>
            <person name="Zhang Y."/>
            <person name="Obille A."/>
            <person name="Becker A."/>
            <person name="Abrahante J.E."/>
            <person name="Garbe J."/>
            <person name="Badalamenti J.P."/>
            <person name="Herman A."/>
            <person name="Mangelson H."/>
            <person name="Liachko I."/>
            <person name="Sullivan S."/>
            <person name="Sone E.D."/>
            <person name="Koren S."/>
            <person name="Silverstein K.A.T."/>
            <person name="Beckman K.B."/>
            <person name="Gohl D.M."/>
        </authorList>
    </citation>
    <scope>NUCLEOTIDE SEQUENCE</scope>
    <source>
        <strain evidence="2">Duluth1</strain>
        <tissue evidence="2">Whole animal</tissue>
    </source>
</reference>
<name>A0A9D4NIT0_DREPO</name>
<protein>
    <submittedName>
        <fullName evidence="2">Uncharacterized protein</fullName>
    </submittedName>
</protein>
<accession>A0A9D4NIT0</accession>
<feature type="chain" id="PRO_5040045519" evidence="1">
    <location>
        <begin position="17"/>
        <end position="88"/>
    </location>
</feature>
<evidence type="ECO:0000256" key="1">
    <source>
        <dbReference type="SAM" id="SignalP"/>
    </source>
</evidence>
<evidence type="ECO:0000313" key="4">
    <source>
        <dbReference type="Proteomes" id="UP000828390"/>
    </source>
</evidence>
<dbReference type="EMBL" id="JAIWYP010000001">
    <property type="protein sequence ID" value="KAH3893952.1"/>
    <property type="molecule type" value="Genomic_DNA"/>
</dbReference>
<evidence type="ECO:0000313" key="3">
    <source>
        <dbReference type="EMBL" id="KAH3893953.1"/>
    </source>
</evidence>